<dbReference type="Proteomes" id="UP000265515">
    <property type="component" value="Unassembled WGS sequence"/>
</dbReference>
<accession>A0A388JXA5</accession>
<evidence type="ECO:0000313" key="2">
    <source>
        <dbReference type="Proteomes" id="UP000265515"/>
    </source>
</evidence>
<keyword evidence="2" id="KW-1185">Reference proteome</keyword>
<organism evidence="1 2">
    <name type="scientific">Chara braunii</name>
    <name type="common">Braun's stonewort</name>
    <dbReference type="NCBI Taxonomy" id="69332"/>
    <lineage>
        <taxon>Eukaryota</taxon>
        <taxon>Viridiplantae</taxon>
        <taxon>Streptophyta</taxon>
        <taxon>Charophyceae</taxon>
        <taxon>Charales</taxon>
        <taxon>Characeae</taxon>
        <taxon>Chara</taxon>
    </lineage>
</organism>
<comment type="caution">
    <text evidence="1">The sequence shown here is derived from an EMBL/GenBank/DDBJ whole genome shotgun (WGS) entry which is preliminary data.</text>
</comment>
<sequence>MVTRAATSRYLATGSIRGELSRKRFGLRSPEFLDSGGLAVSKMVYVLGRRKSSLLLWFAAQQVLGNWFNQTGIVEEEEIRPAKP</sequence>
<dbReference type="Gramene" id="GBG62407">
    <property type="protein sequence ID" value="GBG62407"/>
    <property type="gene ID" value="CBR_g30360"/>
</dbReference>
<gene>
    <name evidence="1" type="ORF">CBR_g30360</name>
</gene>
<proteinExistence type="predicted"/>
<name>A0A388JXA5_CHABU</name>
<dbReference type="AlphaFoldDB" id="A0A388JXA5"/>
<dbReference type="EMBL" id="BFEA01000028">
    <property type="protein sequence ID" value="GBG62407.1"/>
    <property type="molecule type" value="Genomic_DNA"/>
</dbReference>
<reference evidence="1 2" key="1">
    <citation type="journal article" date="2018" name="Cell">
        <title>The Chara Genome: Secondary Complexity and Implications for Plant Terrestrialization.</title>
        <authorList>
            <person name="Nishiyama T."/>
            <person name="Sakayama H."/>
            <person name="Vries J.D."/>
            <person name="Buschmann H."/>
            <person name="Saint-Marcoux D."/>
            <person name="Ullrich K.K."/>
            <person name="Haas F.B."/>
            <person name="Vanderstraeten L."/>
            <person name="Becker D."/>
            <person name="Lang D."/>
            <person name="Vosolsobe S."/>
            <person name="Rombauts S."/>
            <person name="Wilhelmsson P.K.I."/>
            <person name="Janitza P."/>
            <person name="Kern R."/>
            <person name="Heyl A."/>
            <person name="Rumpler F."/>
            <person name="Villalobos L.I.A.C."/>
            <person name="Clay J.M."/>
            <person name="Skokan R."/>
            <person name="Toyoda A."/>
            <person name="Suzuki Y."/>
            <person name="Kagoshima H."/>
            <person name="Schijlen E."/>
            <person name="Tajeshwar N."/>
            <person name="Catarino B."/>
            <person name="Hetherington A.J."/>
            <person name="Saltykova A."/>
            <person name="Bonnot C."/>
            <person name="Breuninger H."/>
            <person name="Symeonidi A."/>
            <person name="Radhakrishnan G.V."/>
            <person name="Van Nieuwerburgh F."/>
            <person name="Deforce D."/>
            <person name="Chang C."/>
            <person name="Karol K.G."/>
            <person name="Hedrich R."/>
            <person name="Ulvskov P."/>
            <person name="Glockner G."/>
            <person name="Delwiche C.F."/>
            <person name="Petrasek J."/>
            <person name="Van de Peer Y."/>
            <person name="Friml J."/>
            <person name="Beilby M."/>
            <person name="Dolan L."/>
            <person name="Kohara Y."/>
            <person name="Sugano S."/>
            <person name="Fujiyama A."/>
            <person name="Delaux P.-M."/>
            <person name="Quint M."/>
            <person name="TheiBen G."/>
            <person name="Hagemann M."/>
            <person name="Harholt J."/>
            <person name="Dunand C."/>
            <person name="Zachgo S."/>
            <person name="Langdale J."/>
            <person name="Maumus F."/>
            <person name="Straeten D.V.D."/>
            <person name="Gould S.B."/>
            <person name="Rensing S.A."/>
        </authorList>
    </citation>
    <scope>NUCLEOTIDE SEQUENCE [LARGE SCALE GENOMIC DNA]</scope>
    <source>
        <strain evidence="1 2">S276</strain>
    </source>
</reference>
<protein>
    <submittedName>
        <fullName evidence="1">Uncharacterized protein</fullName>
    </submittedName>
</protein>
<evidence type="ECO:0000313" key="1">
    <source>
        <dbReference type="EMBL" id="GBG62407.1"/>
    </source>
</evidence>